<dbReference type="Gene3D" id="3.80.10.10">
    <property type="entry name" value="Ribonuclease Inhibitor"/>
    <property type="match status" value="1"/>
</dbReference>
<accession>A0AAW0MN33</accession>
<dbReference type="InterPro" id="IPR041075">
    <property type="entry name" value="NOD1/2_WH"/>
</dbReference>
<evidence type="ECO:0000256" key="4">
    <source>
        <dbReference type="ARBA" id="ARBA00022840"/>
    </source>
</evidence>
<keyword evidence="2" id="KW-0677">Repeat</keyword>
<feature type="region of interest" description="Disordered" evidence="5">
    <location>
        <begin position="692"/>
        <end position="714"/>
    </location>
</feature>
<evidence type="ECO:0000313" key="8">
    <source>
        <dbReference type="Proteomes" id="UP001460270"/>
    </source>
</evidence>
<evidence type="ECO:0000259" key="6">
    <source>
        <dbReference type="PROSITE" id="PS50837"/>
    </source>
</evidence>
<dbReference type="Pfam" id="PF05729">
    <property type="entry name" value="NACHT"/>
    <property type="match status" value="2"/>
</dbReference>
<dbReference type="Gene3D" id="3.40.50.300">
    <property type="entry name" value="P-loop containing nucleotide triphosphate hydrolases"/>
    <property type="match status" value="1"/>
</dbReference>
<dbReference type="InterPro" id="IPR007111">
    <property type="entry name" value="NACHT_NTPase"/>
</dbReference>
<keyword evidence="3" id="KW-0547">Nucleotide-binding</keyword>
<dbReference type="InterPro" id="IPR029495">
    <property type="entry name" value="NACHT-assoc"/>
</dbReference>
<dbReference type="InterPro" id="IPR032675">
    <property type="entry name" value="LRR_dom_sf"/>
</dbReference>
<reference evidence="8" key="1">
    <citation type="submission" date="2024-04" db="EMBL/GenBank/DDBJ databases">
        <title>Salinicola lusitanus LLJ914,a marine bacterium isolated from the Okinawa Trough.</title>
        <authorList>
            <person name="Li J."/>
        </authorList>
    </citation>
    <scope>NUCLEOTIDE SEQUENCE [LARGE SCALE GENOMIC DNA]</scope>
</reference>
<dbReference type="EMBL" id="JBBPFD010000071">
    <property type="protein sequence ID" value="KAK7880601.1"/>
    <property type="molecule type" value="Genomic_DNA"/>
</dbReference>
<dbReference type="SMART" id="SM00368">
    <property type="entry name" value="LRR_RI"/>
    <property type="match status" value="3"/>
</dbReference>
<feature type="region of interest" description="Disordered" evidence="5">
    <location>
        <begin position="1"/>
        <end position="27"/>
    </location>
</feature>
<keyword evidence="4" id="KW-0067">ATP-binding</keyword>
<dbReference type="SMART" id="SM01288">
    <property type="entry name" value="FISNA"/>
    <property type="match status" value="1"/>
</dbReference>
<feature type="compositionally biased region" description="Basic and acidic residues" evidence="5">
    <location>
        <begin position="16"/>
        <end position="27"/>
    </location>
</feature>
<dbReference type="SUPFAM" id="SSF52047">
    <property type="entry name" value="RNI-like"/>
    <property type="match status" value="1"/>
</dbReference>
<evidence type="ECO:0000256" key="1">
    <source>
        <dbReference type="ARBA" id="ARBA00022614"/>
    </source>
</evidence>
<keyword evidence="1" id="KW-0433">Leucine-rich repeat</keyword>
<dbReference type="Pfam" id="PF14484">
    <property type="entry name" value="FISNA"/>
    <property type="match status" value="1"/>
</dbReference>
<dbReference type="Pfam" id="PF17779">
    <property type="entry name" value="WHD_NOD2"/>
    <property type="match status" value="1"/>
</dbReference>
<gene>
    <name evidence="7" type="ORF">WMY93_032766</name>
</gene>
<feature type="domain" description="NACHT" evidence="6">
    <location>
        <begin position="191"/>
        <end position="248"/>
    </location>
</feature>
<proteinExistence type="predicted"/>
<dbReference type="Pfam" id="PF13516">
    <property type="entry name" value="LRR_6"/>
    <property type="match status" value="2"/>
</dbReference>
<name>A0AAW0MN33_9GOBI</name>
<dbReference type="InterPro" id="IPR027417">
    <property type="entry name" value="P-loop_NTPase"/>
</dbReference>
<evidence type="ECO:0000256" key="5">
    <source>
        <dbReference type="SAM" id="MobiDB-lite"/>
    </source>
</evidence>
<dbReference type="PROSITE" id="PS50837">
    <property type="entry name" value="NACHT"/>
    <property type="match status" value="1"/>
</dbReference>
<keyword evidence="8" id="KW-1185">Reference proteome</keyword>
<dbReference type="PANTHER" id="PTHR24106">
    <property type="entry name" value="NACHT, LRR AND CARD DOMAINS-CONTAINING"/>
    <property type="match status" value="1"/>
</dbReference>
<dbReference type="InterPro" id="IPR051261">
    <property type="entry name" value="NLR"/>
</dbReference>
<sequence>MRSDRSKNPPLNFREAPPEDQREPGPKEQLDAIFRRLEKDVLTFVKEQLQRLHRLLASDYPECSESEEEEQSSREAVLNITLDFLRRMDQEQLAQRLQHKTAVGVCKDKLKSHLQQRFSRVFEGVAKAGDSAPLNQIYTELYITEGGASEVNQEHEVRLMESASRRAAAPEKTITCEDIFKARPHSPEPIRAVLTKGVAGVGKTVLTQKFSLDWAEGRANQELQLLFPFTFRELNVLRDTQFSLVELLHHFFSPSKALCSFQQLQVVCLSGRAAGKPHQGSLLPSALLWITTRPAAANQIPAECVSMVTEVRGFTDLQKKQYFRKRFTDDTIISHIKSIRSLYIMSHIPVFCWILSTVIQKLLEQTEKPELPQTLTQMYVHFLVVQAKVQNIKYQQGSGADLHWTPETREMVLSLAKLAFEQLQKGNLIFYESDLSECGLDAAAASVYSGVFTQVFREEPGLYQDKVYCFIHLSVQEFLAALHVHQTFTESGVNLMVQKTSFFAHFSLKKKHDFYCSAVDQALQVQTDTWTCSCASSWDCLHRPIRSCCRSRLCLNSCVMVLVSNVPLCLSLIGCGLSPHCCGPLASVLSSSSLTRLDLSHNDLQDSGVELLCDGLKSASCRLETLRLSGCLVSQRGGAALASALCSAHSHLTELDLSYNHPGPSAELLTALRDDPTAPGLSQVGSCWRTVDGPRSPMKTKHGSSLRRPDWRHQGPILEPGLEWELAGERLVAGS</sequence>
<protein>
    <recommendedName>
        <fullName evidence="6">NACHT domain-containing protein</fullName>
    </recommendedName>
</protein>
<dbReference type="InterPro" id="IPR001611">
    <property type="entry name" value="Leu-rich_rpt"/>
</dbReference>
<dbReference type="Proteomes" id="UP001460270">
    <property type="component" value="Unassembled WGS sequence"/>
</dbReference>
<dbReference type="GO" id="GO:0005524">
    <property type="term" value="F:ATP binding"/>
    <property type="evidence" value="ECO:0007669"/>
    <property type="project" value="UniProtKB-KW"/>
</dbReference>
<evidence type="ECO:0000256" key="3">
    <source>
        <dbReference type="ARBA" id="ARBA00022741"/>
    </source>
</evidence>
<evidence type="ECO:0000256" key="2">
    <source>
        <dbReference type="ARBA" id="ARBA00022737"/>
    </source>
</evidence>
<comment type="caution">
    <text evidence="7">The sequence shown here is derived from an EMBL/GenBank/DDBJ whole genome shotgun (WGS) entry which is preliminary data.</text>
</comment>
<evidence type="ECO:0000313" key="7">
    <source>
        <dbReference type="EMBL" id="KAK7880601.1"/>
    </source>
</evidence>
<organism evidence="7 8">
    <name type="scientific">Mugilogobius chulae</name>
    <name type="common">yellowstripe goby</name>
    <dbReference type="NCBI Taxonomy" id="88201"/>
    <lineage>
        <taxon>Eukaryota</taxon>
        <taxon>Metazoa</taxon>
        <taxon>Chordata</taxon>
        <taxon>Craniata</taxon>
        <taxon>Vertebrata</taxon>
        <taxon>Euteleostomi</taxon>
        <taxon>Actinopterygii</taxon>
        <taxon>Neopterygii</taxon>
        <taxon>Teleostei</taxon>
        <taxon>Neoteleostei</taxon>
        <taxon>Acanthomorphata</taxon>
        <taxon>Gobiaria</taxon>
        <taxon>Gobiiformes</taxon>
        <taxon>Gobioidei</taxon>
        <taxon>Gobiidae</taxon>
        <taxon>Gobionellinae</taxon>
        <taxon>Mugilogobius</taxon>
    </lineage>
</organism>
<dbReference type="AlphaFoldDB" id="A0AAW0MN33"/>